<evidence type="ECO:0000256" key="7">
    <source>
        <dbReference type="ARBA" id="ARBA00022763"/>
    </source>
</evidence>
<sequence>MRTALLALAAELKRLKADGVKSVAVEEATLATLRRAVAAQKNARVQPAGESPVQPEPIAADAPESSTNSSAPPSPLPRAAAARAQDDTIPAPPVFALPEGDKRTQWEALRERVLGDPVCNAHVRPGKKVVFGTGNLDASIMLVGEAPGADEEVAGEPFVGPAGQLLTRMVAGMGLQREQVYIGNIMNWRPQMPMAGGGDQTGNRPPTAQEMGYCLPYLKAQIDVVKPALLVALGSTAAHGLLGLDSFRTLGEVRGRWHEFAGTPLMVTYHPSYILREPTNRKKRMIWDDLLKVMERAGLPISEKQRGFFL</sequence>
<dbReference type="CDD" id="cd10030">
    <property type="entry name" value="UDG-F4_TTUDGA_SPO1dp_like"/>
    <property type="match status" value="1"/>
</dbReference>
<comment type="catalytic activity">
    <reaction evidence="1">
        <text>Hydrolyzes single-stranded DNA or mismatched double-stranded DNA and polynucleotides, releasing free uracil.</text>
        <dbReference type="EC" id="3.2.2.27"/>
    </reaction>
</comment>
<keyword evidence="15" id="KW-1185">Reference proteome</keyword>
<dbReference type="SMART" id="SM00987">
    <property type="entry name" value="UreE_C"/>
    <property type="match status" value="1"/>
</dbReference>
<dbReference type="EMBL" id="CP080507">
    <property type="protein sequence ID" value="QYM77672.1"/>
    <property type="molecule type" value="Genomic_DNA"/>
</dbReference>
<dbReference type="Pfam" id="PF03167">
    <property type="entry name" value="UDG"/>
    <property type="match status" value="1"/>
</dbReference>
<dbReference type="NCBIfam" id="TIGR00758">
    <property type="entry name" value="UDG_fam4"/>
    <property type="match status" value="1"/>
</dbReference>
<dbReference type="SMART" id="SM00986">
    <property type="entry name" value="UDG"/>
    <property type="match status" value="1"/>
</dbReference>
<evidence type="ECO:0000313" key="15">
    <source>
        <dbReference type="Proteomes" id="UP000825051"/>
    </source>
</evidence>
<keyword evidence="5" id="KW-0004">4Fe-4S</keyword>
<dbReference type="InterPro" id="IPR036895">
    <property type="entry name" value="Uracil-DNA_glycosylase-like_sf"/>
</dbReference>
<dbReference type="GO" id="GO:0051539">
    <property type="term" value="F:4 iron, 4 sulfur cluster binding"/>
    <property type="evidence" value="ECO:0007669"/>
    <property type="project" value="UniProtKB-KW"/>
</dbReference>
<accession>A0A8F9TU84</accession>
<dbReference type="KEGG" id="ole:K0B96_10075"/>
<dbReference type="PANTHER" id="PTHR33693:SF1">
    <property type="entry name" value="TYPE-4 URACIL-DNA GLYCOSYLASE"/>
    <property type="match status" value="1"/>
</dbReference>
<dbReference type="InterPro" id="IPR005122">
    <property type="entry name" value="Uracil-DNA_glycosylase-like"/>
</dbReference>
<evidence type="ECO:0000256" key="9">
    <source>
        <dbReference type="ARBA" id="ARBA00023004"/>
    </source>
</evidence>
<reference evidence="14" key="1">
    <citation type="submission" date="2021-08" db="EMBL/GenBank/DDBJ databases">
        <title>Genome of a novel bacterium of the phylum Verrucomicrobia, Oleiharenicola sp. KSB-15.</title>
        <authorList>
            <person name="Chung J.-H."/>
            <person name="Ahn J.-H."/>
            <person name="Yoon Y."/>
            <person name="Kim D.-Y."/>
            <person name="An S.-H."/>
            <person name="Park I."/>
            <person name="Yeon J."/>
        </authorList>
    </citation>
    <scope>NUCLEOTIDE SEQUENCE</scope>
    <source>
        <strain evidence="14">KSB-15</strain>
    </source>
</reference>
<dbReference type="GO" id="GO:0046872">
    <property type="term" value="F:metal ion binding"/>
    <property type="evidence" value="ECO:0007669"/>
    <property type="project" value="UniProtKB-KW"/>
</dbReference>
<dbReference type="InterPro" id="IPR051536">
    <property type="entry name" value="UDG_Type-4/5"/>
</dbReference>
<dbReference type="RefSeq" id="WP_220160777.1">
    <property type="nucleotide sequence ID" value="NZ_CP080507.1"/>
</dbReference>
<evidence type="ECO:0000256" key="6">
    <source>
        <dbReference type="ARBA" id="ARBA00022723"/>
    </source>
</evidence>
<feature type="domain" description="Uracil-DNA glycosylase-like" evidence="13">
    <location>
        <begin position="131"/>
        <end position="291"/>
    </location>
</feature>
<dbReference type="SUPFAM" id="SSF52141">
    <property type="entry name" value="Uracil-DNA glycosylase-like"/>
    <property type="match status" value="1"/>
</dbReference>
<keyword evidence="10" id="KW-0411">Iron-sulfur</keyword>
<dbReference type="Gene3D" id="3.40.470.10">
    <property type="entry name" value="Uracil-DNA glycosylase-like domain"/>
    <property type="match status" value="1"/>
</dbReference>
<dbReference type="GO" id="GO:0006281">
    <property type="term" value="P:DNA repair"/>
    <property type="evidence" value="ECO:0007669"/>
    <property type="project" value="UniProtKB-KW"/>
</dbReference>
<gene>
    <name evidence="14" type="ORF">K0B96_10075</name>
</gene>
<comment type="similarity">
    <text evidence="2">Belongs to the uracil-DNA glycosylase (UDG) superfamily. Type 4 (UDGa) family.</text>
</comment>
<evidence type="ECO:0000256" key="3">
    <source>
        <dbReference type="ARBA" id="ARBA00012030"/>
    </source>
</evidence>
<dbReference type="PANTHER" id="PTHR33693">
    <property type="entry name" value="TYPE-5 URACIL-DNA GLYCOSYLASE"/>
    <property type="match status" value="1"/>
</dbReference>
<keyword evidence="7" id="KW-0227">DNA damage</keyword>
<dbReference type="AlphaFoldDB" id="A0A8F9TU84"/>
<evidence type="ECO:0000256" key="4">
    <source>
        <dbReference type="ARBA" id="ARBA00019403"/>
    </source>
</evidence>
<dbReference type="EC" id="3.2.2.27" evidence="3"/>
<evidence type="ECO:0000256" key="1">
    <source>
        <dbReference type="ARBA" id="ARBA00001400"/>
    </source>
</evidence>
<evidence type="ECO:0000259" key="13">
    <source>
        <dbReference type="SMART" id="SM00986"/>
    </source>
</evidence>
<keyword evidence="11" id="KW-0234">DNA repair</keyword>
<dbReference type="InterPro" id="IPR005273">
    <property type="entry name" value="Ura-DNA_glyco_family4"/>
</dbReference>
<evidence type="ECO:0000256" key="10">
    <source>
        <dbReference type="ARBA" id="ARBA00023014"/>
    </source>
</evidence>
<keyword evidence="9" id="KW-0408">Iron</keyword>
<proteinExistence type="inferred from homology"/>
<evidence type="ECO:0000256" key="12">
    <source>
        <dbReference type="SAM" id="MobiDB-lite"/>
    </source>
</evidence>
<evidence type="ECO:0000256" key="5">
    <source>
        <dbReference type="ARBA" id="ARBA00022485"/>
    </source>
</evidence>
<organism evidence="14 15">
    <name type="scientific">Horticoccus luteus</name>
    <dbReference type="NCBI Taxonomy" id="2862869"/>
    <lineage>
        <taxon>Bacteria</taxon>
        <taxon>Pseudomonadati</taxon>
        <taxon>Verrucomicrobiota</taxon>
        <taxon>Opitutia</taxon>
        <taxon>Opitutales</taxon>
        <taxon>Opitutaceae</taxon>
        <taxon>Horticoccus</taxon>
    </lineage>
</organism>
<protein>
    <recommendedName>
        <fullName evidence="4">Type-4 uracil-DNA glycosylase</fullName>
        <ecNumber evidence="3">3.2.2.27</ecNumber>
    </recommendedName>
</protein>
<evidence type="ECO:0000256" key="2">
    <source>
        <dbReference type="ARBA" id="ARBA00006521"/>
    </source>
</evidence>
<feature type="region of interest" description="Disordered" evidence="12">
    <location>
        <begin position="39"/>
        <end position="98"/>
    </location>
</feature>
<keyword evidence="8" id="KW-0378">Hydrolase</keyword>
<dbReference type="Proteomes" id="UP000825051">
    <property type="component" value="Chromosome"/>
</dbReference>
<keyword evidence="6" id="KW-0479">Metal-binding</keyword>
<dbReference type="GO" id="GO:0004844">
    <property type="term" value="F:uracil DNA N-glycosylase activity"/>
    <property type="evidence" value="ECO:0007669"/>
    <property type="project" value="UniProtKB-EC"/>
</dbReference>
<evidence type="ECO:0000256" key="11">
    <source>
        <dbReference type="ARBA" id="ARBA00023204"/>
    </source>
</evidence>
<evidence type="ECO:0000256" key="8">
    <source>
        <dbReference type="ARBA" id="ARBA00022801"/>
    </source>
</evidence>
<name>A0A8F9TU84_9BACT</name>
<evidence type="ECO:0000313" key="14">
    <source>
        <dbReference type="EMBL" id="QYM77672.1"/>
    </source>
</evidence>